<protein>
    <recommendedName>
        <fullName evidence="3">Phosphoribosylanthranilate isomerase</fullName>
    </recommendedName>
</protein>
<evidence type="ECO:0000313" key="2">
    <source>
        <dbReference type="Proteomes" id="UP000198565"/>
    </source>
</evidence>
<dbReference type="AlphaFoldDB" id="A0A1I4Q3H9"/>
<sequence>MALFDEFIEIAKTMNDELDIVPVCYGSLGLEKATGVGFDPQDIDILVPLVFLNEKWNLLKKTLEGLGYELIDLHEHEFKRGNIKIGISYYEDLKSFADIDYNDLRKNEYNGATYYTLTISEYLKVYRRSVLDGYRRTKNNNKDQSKIQILNELLQKR</sequence>
<dbReference type="Proteomes" id="UP000198565">
    <property type="component" value="Unassembled WGS sequence"/>
</dbReference>
<dbReference type="OrthoDB" id="2139603at2"/>
<proteinExistence type="predicted"/>
<keyword evidence="2" id="KW-1185">Reference proteome</keyword>
<dbReference type="EMBL" id="FOTR01000014">
    <property type="protein sequence ID" value="SFM34648.1"/>
    <property type="molecule type" value="Genomic_DNA"/>
</dbReference>
<accession>A0A1I4Q3H9</accession>
<evidence type="ECO:0008006" key="3">
    <source>
        <dbReference type="Google" id="ProtNLM"/>
    </source>
</evidence>
<dbReference type="RefSeq" id="WP_091485578.1">
    <property type="nucleotide sequence ID" value="NZ_FOTR01000014.1"/>
</dbReference>
<reference evidence="2" key="1">
    <citation type="submission" date="2016-10" db="EMBL/GenBank/DDBJ databases">
        <authorList>
            <person name="Varghese N."/>
            <person name="Submissions S."/>
        </authorList>
    </citation>
    <scope>NUCLEOTIDE SEQUENCE [LARGE SCALE GENOMIC DNA]</scope>
    <source>
        <strain evidence="2">CGMCC 1.4250</strain>
    </source>
</reference>
<organism evidence="1 2">
    <name type="scientific">Gracilibacillus orientalis</name>
    <dbReference type="NCBI Taxonomy" id="334253"/>
    <lineage>
        <taxon>Bacteria</taxon>
        <taxon>Bacillati</taxon>
        <taxon>Bacillota</taxon>
        <taxon>Bacilli</taxon>
        <taxon>Bacillales</taxon>
        <taxon>Bacillaceae</taxon>
        <taxon>Gracilibacillus</taxon>
    </lineage>
</organism>
<dbReference type="STRING" id="334253.SAMN04487943_11455"/>
<name>A0A1I4Q3H9_9BACI</name>
<evidence type="ECO:0000313" key="1">
    <source>
        <dbReference type="EMBL" id="SFM34648.1"/>
    </source>
</evidence>
<gene>
    <name evidence="1" type="ORF">SAMN04487943_11455</name>
</gene>